<dbReference type="PANTHER" id="PTHR30146:SF109">
    <property type="entry name" value="HTH-TYPE TRANSCRIPTIONAL REGULATOR GALS"/>
    <property type="match status" value="1"/>
</dbReference>
<gene>
    <name evidence="5" type="ORF">JL102_10910</name>
</gene>
<dbReference type="Gene3D" id="3.40.50.2300">
    <property type="match status" value="2"/>
</dbReference>
<evidence type="ECO:0000313" key="5">
    <source>
        <dbReference type="EMBL" id="MBL3656645.1"/>
    </source>
</evidence>
<dbReference type="RefSeq" id="WP_202244431.1">
    <property type="nucleotide sequence ID" value="NZ_JAESIY010000005.1"/>
</dbReference>
<keyword evidence="2 5" id="KW-0238">DNA-binding</keyword>
<dbReference type="CDD" id="cd06267">
    <property type="entry name" value="PBP1_LacI_sugar_binding-like"/>
    <property type="match status" value="1"/>
</dbReference>
<dbReference type="GO" id="GO:0003700">
    <property type="term" value="F:DNA-binding transcription factor activity"/>
    <property type="evidence" value="ECO:0007669"/>
    <property type="project" value="TreeGrafter"/>
</dbReference>
<keyword evidence="1" id="KW-0805">Transcription regulation</keyword>
<dbReference type="PANTHER" id="PTHR30146">
    <property type="entry name" value="LACI-RELATED TRANSCRIPTIONAL REPRESSOR"/>
    <property type="match status" value="1"/>
</dbReference>
<dbReference type="InterPro" id="IPR010982">
    <property type="entry name" value="Lambda_DNA-bd_dom_sf"/>
</dbReference>
<dbReference type="GO" id="GO:0000976">
    <property type="term" value="F:transcription cis-regulatory region binding"/>
    <property type="evidence" value="ECO:0007669"/>
    <property type="project" value="TreeGrafter"/>
</dbReference>
<name>A0A937F6H5_9BACT</name>
<dbReference type="SMART" id="SM00354">
    <property type="entry name" value="HTH_LACI"/>
    <property type="match status" value="1"/>
</dbReference>
<dbReference type="Pfam" id="PF00532">
    <property type="entry name" value="Peripla_BP_1"/>
    <property type="match status" value="1"/>
</dbReference>
<evidence type="ECO:0000256" key="3">
    <source>
        <dbReference type="ARBA" id="ARBA00023163"/>
    </source>
</evidence>
<protein>
    <submittedName>
        <fullName evidence="5">LacI family DNA-binding transcriptional regulator</fullName>
    </submittedName>
</protein>
<dbReference type="SUPFAM" id="SSF47413">
    <property type="entry name" value="lambda repressor-like DNA-binding domains"/>
    <property type="match status" value="1"/>
</dbReference>
<comment type="caution">
    <text evidence="5">The sequence shown here is derived from an EMBL/GenBank/DDBJ whole genome shotgun (WGS) entry which is preliminary data.</text>
</comment>
<evidence type="ECO:0000256" key="2">
    <source>
        <dbReference type="ARBA" id="ARBA00023125"/>
    </source>
</evidence>
<feature type="domain" description="HTH lacI-type" evidence="4">
    <location>
        <begin position="3"/>
        <end position="57"/>
    </location>
</feature>
<dbReference type="InterPro" id="IPR000843">
    <property type="entry name" value="HTH_LacI"/>
</dbReference>
<organism evidence="5 6">
    <name type="scientific">Fulvivirga sediminis</name>
    <dbReference type="NCBI Taxonomy" id="2803949"/>
    <lineage>
        <taxon>Bacteria</taxon>
        <taxon>Pseudomonadati</taxon>
        <taxon>Bacteroidota</taxon>
        <taxon>Cytophagia</taxon>
        <taxon>Cytophagales</taxon>
        <taxon>Fulvivirgaceae</taxon>
        <taxon>Fulvivirga</taxon>
    </lineage>
</organism>
<evidence type="ECO:0000256" key="1">
    <source>
        <dbReference type="ARBA" id="ARBA00023015"/>
    </source>
</evidence>
<dbReference type="Proteomes" id="UP000659388">
    <property type="component" value="Unassembled WGS sequence"/>
</dbReference>
<dbReference type="SUPFAM" id="SSF53822">
    <property type="entry name" value="Periplasmic binding protein-like I"/>
    <property type="match status" value="1"/>
</dbReference>
<proteinExistence type="predicted"/>
<keyword evidence="6" id="KW-1185">Reference proteome</keyword>
<dbReference type="InterPro" id="IPR001761">
    <property type="entry name" value="Peripla_BP/Lac1_sug-bd_dom"/>
</dbReference>
<reference evidence="5" key="1">
    <citation type="submission" date="2021-01" db="EMBL/GenBank/DDBJ databases">
        <title>Fulvivirga kasyanovii gen. nov., sp nov., a novel member of the phylum Bacteroidetes isolated from seawater in a mussel farm.</title>
        <authorList>
            <person name="Zhao L.-H."/>
            <person name="Wang Z.-J."/>
        </authorList>
    </citation>
    <scope>NUCLEOTIDE SEQUENCE</scope>
    <source>
        <strain evidence="5">2943</strain>
    </source>
</reference>
<dbReference type="InterPro" id="IPR028082">
    <property type="entry name" value="Peripla_BP_I"/>
</dbReference>
<evidence type="ECO:0000313" key="6">
    <source>
        <dbReference type="Proteomes" id="UP000659388"/>
    </source>
</evidence>
<dbReference type="Pfam" id="PF00356">
    <property type="entry name" value="LacI"/>
    <property type="match status" value="1"/>
</dbReference>
<accession>A0A937F6H5</accession>
<dbReference type="CDD" id="cd01392">
    <property type="entry name" value="HTH_LacI"/>
    <property type="match status" value="1"/>
</dbReference>
<evidence type="ECO:0000259" key="4">
    <source>
        <dbReference type="PROSITE" id="PS50932"/>
    </source>
</evidence>
<dbReference type="EMBL" id="JAESIY010000005">
    <property type="protein sequence ID" value="MBL3656645.1"/>
    <property type="molecule type" value="Genomic_DNA"/>
</dbReference>
<dbReference type="PROSITE" id="PS50932">
    <property type="entry name" value="HTH_LACI_2"/>
    <property type="match status" value="1"/>
</dbReference>
<dbReference type="AlphaFoldDB" id="A0A937F6H5"/>
<keyword evidence="3" id="KW-0804">Transcription</keyword>
<dbReference type="Gene3D" id="1.10.260.40">
    <property type="entry name" value="lambda repressor-like DNA-binding domains"/>
    <property type="match status" value="1"/>
</dbReference>
<sequence>MGVTLKDIAFTLGLSPSTVSRALNDHPDINEQTRKSVKQLAKKMNYQVNKMASGLRTRKTYAIGVIVPKIASHFFSSVLSGIQKVAGSNDYQVYICQTNESTKQEIKYISSLMAGSVDGILVSLAKGSKNLKHIKQIIDGDMPLVLFDRTSDQFKVPKIEAEDFKGAYRAVTHLIEIGCKKIAHLAGPDNLGASHNRLLGYKQALIDNKIPIDEKLIIPCDFDPEKGREAVRNLISGPIDIDGIFSVNDEIGVEVILALQAMGINVPQQVAVVGFGDFPICEIVMPHLSSVMHNPYRIGYEAAECLFDQINSSQKGKNFRHIIPSQLVIRESSRRS</sequence>